<evidence type="ECO:0000313" key="1">
    <source>
        <dbReference type="EMBL" id="UYC82209.1"/>
    </source>
</evidence>
<evidence type="ECO:0000313" key="2">
    <source>
        <dbReference type="Proteomes" id="UP001062223"/>
    </source>
</evidence>
<name>A0A9Q9T416_9MICO</name>
<gene>
    <name evidence="1" type="ORF">OE229_07025</name>
</gene>
<protein>
    <submittedName>
        <fullName evidence="1">Uncharacterized protein</fullName>
    </submittedName>
</protein>
<accession>A0A9Q9T416</accession>
<dbReference type="KEGG" id="cpoi:OE229_07025"/>
<dbReference type="RefSeq" id="WP_262137162.1">
    <property type="nucleotide sequence ID" value="NZ_CP106879.1"/>
</dbReference>
<reference evidence="1" key="1">
    <citation type="submission" date="2022-09" db="EMBL/GenBank/DDBJ databases">
        <title>Taxonomy of Curtobacterium flaccumfaciens.</title>
        <authorList>
            <person name="Osdaghi E."/>
            <person name="Taghavi S.M."/>
            <person name="Hamidizade M."/>
            <person name="Abachi H."/>
            <person name="Fazliarab A."/>
            <person name="Baeyen S."/>
            <person name="Portier P."/>
            <person name="Van Vaerenbergh J."/>
            <person name="Jacques M.-A."/>
        </authorList>
    </citation>
    <scope>NUCLEOTIDE SEQUENCE</scope>
    <source>
        <strain evidence="1">AGQB46</strain>
    </source>
</reference>
<sequence length="90" mass="10219">MIVEHGRNEFDAARSLTYRAAEAEALWQDITRNRPDGQSVNALLLQHPELWMIVGKLIYTGPSEAKYQHLPILFSISPRSVCLRSPSRLS</sequence>
<proteinExistence type="predicted"/>
<dbReference type="Proteomes" id="UP001062223">
    <property type="component" value="Chromosome"/>
</dbReference>
<dbReference type="EMBL" id="CP106879">
    <property type="protein sequence ID" value="UYC82209.1"/>
    <property type="molecule type" value="Genomic_DNA"/>
</dbReference>
<dbReference type="AlphaFoldDB" id="A0A9Q9T416"/>
<organism evidence="1 2">
    <name type="scientific">Curtobacterium poinsettiae</name>
    <dbReference type="NCBI Taxonomy" id="159612"/>
    <lineage>
        <taxon>Bacteria</taxon>
        <taxon>Bacillati</taxon>
        <taxon>Actinomycetota</taxon>
        <taxon>Actinomycetes</taxon>
        <taxon>Micrococcales</taxon>
        <taxon>Microbacteriaceae</taxon>
        <taxon>Curtobacterium</taxon>
    </lineage>
</organism>